<organism evidence="2 3">
    <name type="scientific">Bacillus aquiflavi</name>
    <dbReference type="NCBI Taxonomy" id="2672567"/>
    <lineage>
        <taxon>Bacteria</taxon>
        <taxon>Bacillati</taxon>
        <taxon>Bacillota</taxon>
        <taxon>Bacilli</taxon>
        <taxon>Bacillales</taxon>
        <taxon>Bacillaceae</taxon>
        <taxon>Bacillus</taxon>
    </lineage>
</organism>
<name>A0A6B3VYL8_9BACI</name>
<dbReference type="Proteomes" id="UP000472971">
    <property type="component" value="Unassembled WGS sequence"/>
</dbReference>
<reference evidence="1 4" key="2">
    <citation type="submission" date="2020-07" db="EMBL/GenBank/DDBJ databases">
        <authorList>
            <person name="Feng H."/>
        </authorList>
    </citation>
    <scope>NUCLEOTIDE SEQUENCE [LARGE SCALE GENOMIC DNA]</scope>
    <source>
        <strain evidence="4">s-12</strain>
        <strain evidence="1">S-12</strain>
    </source>
</reference>
<dbReference type="RefSeq" id="WP_163240328.1">
    <property type="nucleotide sequence ID" value="NZ_CP082780.1"/>
</dbReference>
<reference evidence="2 3" key="1">
    <citation type="submission" date="2020-02" db="EMBL/GenBank/DDBJ databases">
        <title>Bacillus aquiflavi sp. nov., isolated from yellow water of strong flavor Chinese baijiu in Yibin region of China.</title>
        <authorList>
            <person name="Xie J."/>
        </authorList>
    </citation>
    <scope>NUCLEOTIDE SEQUENCE [LARGE SCALE GENOMIC DNA]</scope>
    <source>
        <strain evidence="2 3">3H-10</strain>
    </source>
</reference>
<keyword evidence="3" id="KW-1185">Reference proteome</keyword>
<sequence>MEYLLSCKGSAYPCEVTIDEDNGRYMLRKADSSGEYFNTPEELVTWIFNNWKPEQFYDEKQFGKMLNEIQVYSKK</sequence>
<accession>A0A6B3VYL8</accession>
<evidence type="ECO:0000313" key="1">
    <source>
        <dbReference type="EMBL" id="MBA4536313.1"/>
    </source>
</evidence>
<evidence type="ECO:0000313" key="4">
    <source>
        <dbReference type="Proteomes" id="UP000570010"/>
    </source>
</evidence>
<evidence type="ECO:0008006" key="5">
    <source>
        <dbReference type="Google" id="ProtNLM"/>
    </source>
</evidence>
<dbReference type="EMBL" id="JACEIO010000006">
    <property type="protein sequence ID" value="MBA4536313.1"/>
    <property type="molecule type" value="Genomic_DNA"/>
</dbReference>
<gene>
    <name evidence="2" type="ORF">G4D64_03910</name>
    <name evidence="1" type="ORF">H1Z61_03945</name>
</gene>
<dbReference type="Proteomes" id="UP000570010">
    <property type="component" value="Unassembled WGS sequence"/>
</dbReference>
<proteinExistence type="predicted"/>
<dbReference type="AlphaFoldDB" id="A0A6B3VYL8"/>
<comment type="caution">
    <text evidence="2">The sequence shown here is derived from an EMBL/GenBank/DDBJ whole genome shotgun (WGS) entry which is preliminary data.</text>
</comment>
<dbReference type="EMBL" id="JAAIWN010000006">
    <property type="protein sequence ID" value="NEY80681.1"/>
    <property type="molecule type" value="Genomic_DNA"/>
</dbReference>
<evidence type="ECO:0000313" key="3">
    <source>
        <dbReference type="Proteomes" id="UP000472971"/>
    </source>
</evidence>
<evidence type="ECO:0000313" key="2">
    <source>
        <dbReference type="EMBL" id="NEY80681.1"/>
    </source>
</evidence>
<protein>
    <recommendedName>
        <fullName evidence="5">Threonine dehydratase</fullName>
    </recommendedName>
</protein>